<name>A0ABT4SJ32_9ACTN</name>
<keyword evidence="3" id="KW-1185">Reference proteome</keyword>
<gene>
    <name evidence="2" type="ORF">OUY22_27815</name>
</gene>
<feature type="region of interest" description="Disordered" evidence="1">
    <location>
        <begin position="246"/>
        <end position="287"/>
    </location>
</feature>
<dbReference type="Proteomes" id="UP001144036">
    <property type="component" value="Unassembled WGS sequence"/>
</dbReference>
<evidence type="ECO:0000313" key="2">
    <source>
        <dbReference type="EMBL" id="MDA0637227.1"/>
    </source>
</evidence>
<proteinExistence type="predicted"/>
<comment type="caution">
    <text evidence="2">The sequence shown here is derived from an EMBL/GenBank/DDBJ whole genome shotgun (WGS) entry which is preliminary data.</text>
</comment>
<evidence type="ECO:0008006" key="4">
    <source>
        <dbReference type="Google" id="ProtNLM"/>
    </source>
</evidence>
<protein>
    <recommendedName>
        <fullName evidence="4">Restriction endonuclease</fullName>
    </recommendedName>
</protein>
<sequence>MTDQPFTLEPGSGTKLLTADGFVELLIDYADSHLNAIAKFWAMPGEGWEDSLRTALAAYIEQRHPWADLGDPSTRQVYTTKGKKPKMADFVLNGTVAGSFGDEIIVEVKTQSIGRAKDFRNDFEKDIAKLDEVDENHLRSPRLAVGIFFTRDISTAPKGVTDPAENATVSINFTKWLQDYDHVYFSQEYQPIRRKAGTLTSEQIRKAGTIHTAAKPTDAVRLKQGTTLQPWEVHELGIVYKLLGPKAPPTPEVSKSESESESSDSVSENLKKRMLSNASGNAAKKLK</sequence>
<accession>A0ABT4SJ32</accession>
<evidence type="ECO:0000256" key="1">
    <source>
        <dbReference type="SAM" id="MobiDB-lite"/>
    </source>
</evidence>
<organism evidence="2 3">
    <name type="scientific">Nonomuraea corallina</name>
    <dbReference type="NCBI Taxonomy" id="2989783"/>
    <lineage>
        <taxon>Bacteria</taxon>
        <taxon>Bacillati</taxon>
        <taxon>Actinomycetota</taxon>
        <taxon>Actinomycetes</taxon>
        <taxon>Streptosporangiales</taxon>
        <taxon>Streptosporangiaceae</taxon>
        <taxon>Nonomuraea</taxon>
    </lineage>
</organism>
<dbReference type="EMBL" id="JAPNNL010000144">
    <property type="protein sequence ID" value="MDA0637227.1"/>
    <property type="molecule type" value="Genomic_DNA"/>
</dbReference>
<dbReference type="RefSeq" id="WP_270158133.1">
    <property type="nucleotide sequence ID" value="NZ_JAPNNL010000144.1"/>
</dbReference>
<evidence type="ECO:0000313" key="3">
    <source>
        <dbReference type="Proteomes" id="UP001144036"/>
    </source>
</evidence>
<reference evidence="2" key="1">
    <citation type="submission" date="2022-11" db="EMBL/GenBank/DDBJ databases">
        <title>Nonomuraea corallina sp. nov., a new species of the genus Nonomuraea isolated from sea side sediment in Thai sea.</title>
        <authorList>
            <person name="Ngamcharungchit C."/>
            <person name="Matsumoto A."/>
            <person name="Suriyachadkun C."/>
            <person name="Panbangred W."/>
            <person name="Inahashi Y."/>
            <person name="Intra B."/>
        </authorList>
    </citation>
    <scope>NUCLEOTIDE SEQUENCE</scope>
    <source>
        <strain evidence="2">MCN248</strain>
    </source>
</reference>